<dbReference type="GO" id="GO:0005666">
    <property type="term" value="C:RNA polymerase III complex"/>
    <property type="evidence" value="ECO:0007669"/>
    <property type="project" value="TreeGrafter"/>
</dbReference>
<comment type="similarity">
    <text evidence="2">Belongs to the eukaryotic RPC7 RNA polymerase subunit family.</text>
</comment>
<sequence length="422" mass="47891">QRHESGTNNFPLQPKIGGNVLSTKETDVAASASIGRLVKDSSAKVQNVSSSGAIIEFRIDLLLEEYQTSSIDKTTMNSRMHIRVCNEATKEQFPLQFYVANQKWYKQYKVLRIQDPLEKGNFSVVLENGPELCDGLLISDRLLKSTWNCLLPSSGSLTSTTNRQPSQWIDMSFRGRGRGRGRGFGGRGFGGYVPPEPFVLFPDIELPDVKAVPEEKILVVWNSRLLNYWKASPYYLEEHVSKKSQSMDIERFSDWGKPKNTSKRDSLNQVLQLQSHNFPKELIGELSSFPLLVRLQSNIGISDSKRAQRSAKRMRWNLDSESASVVIKLAAYHAAIERWFNAMLLGLGCRRQIRDGDKEGKEKGDGEEENSDEEQGAQSDESYSDDGDYNENEHFDDDEDDYNIEDNHDGMHFLFQLLTICN</sequence>
<keyword evidence="3" id="KW-0539">Nucleus</keyword>
<accession>A0A7J9E4D2</accession>
<proteinExistence type="inferred from homology"/>
<dbReference type="GO" id="GO:0006383">
    <property type="term" value="P:transcription by RNA polymerase III"/>
    <property type="evidence" value="ECO:0007669"/>
    <property type="project" value="InterPro"/>
</dbReference>
<feature type="region of interest" description="Disordered" evidence="4">
    <location>
        <begin position="356"/>
        <end position="403"/>
    </location>
</feature>
<evidence type="ECO:0000313" key="6">
    <source>
        <dbReference type="Proteomes" id="UP000593568"/>
    </source>
</evidence>
<evidence type="ECO:0000256" key="1">
    <source>
        <dbReference type="ARBA" id="ARBA00004123"/>
    </source>
</evidence>
<feature type="non-terminal residue" evidence="5">
    <location>
        <position position="422"/>
    </location>
</feature>
<name>A0A7J9E4D2_9ROSI</name>
<dbReference type="Proteomes" id="UP000593568">
    <property type="component" value="Unassembled WGS sequence"/>
</dbReference>
<dbReference type="PANTHER" id="PTHR15367">
    <property type="entry name" value="DNA-DIRECTED RNA POLYMERASE III"/>
    <property type="match status" value="1"/>
</dbReference>
<feature type="compositionally biased region" description="Acidic residues" evidence="4">
    <location>
        <begin position="365"/>
        <end position="375"/>
    </location>
</feature>
<feature type="compositionally biased region" description="Acidic residues" evidence="4">
    <location>
        <begin position="382"/>
        <end position="403"/>
    </location>
</feature>
<dbReference type="InterPro" id="IPR024661">
    <property type="entry name" value="RNA_pol_III_Rpc31"/>
</dbReference>
<gene>
    <name evidence="5" type="ORF">Gotri_016729</name>
</gene>
<evidence type="ECO:0000256" key="4">
    <source>
        <dbReference type="SAM" id="MobiDB-lite"/>
    </source>
</evidence>
<evidence type="ECO:0000256" key="2">
    <source>
        <dbReference type="ARBA" id="ARBA00008352"/>
    </source>
</evidence>
<dbReference type="EMBL" id="JABEZW010000006">
    <property type="protein sequence ID" value="MBA0767876.1"/>
    <property type="molecule type" value="Genomic_DNA"/>
</dbReference>
<dbReference type="PANTHER" id="PTHR15367:SF2">
    <property type="entry name" value="DNA-DIRECTED RNA POLYMERASE III SUBUNIT"/>
    <property type="match status" value="1"/>
</dbReference>
<comment type="caution">
    <text evidence="5">The sequence shown here is derived from an EMBL/GenBank/DDBJ whole genome shotgun (WGS) entry which is preliminary data.</text>
</comment>
<keyword evidence="6" id="KW-1185">Reference proteome</keyword>
<evidence type="ECO:0000313" key="5">
    <source>
        <dbReference type="EMBL" id="MBA0767876.1"/>
    </source>
</evidence>
<evidence type="ECO:0000256" key="3">
    <source>
        <dbReference type="ARBA" id="ARBA00023242"/>
    </source>
</evidence>
<comment type="subcellular location">
    <subcellularLocation>
        <location evidence="1">Nucleus</location>
    </subcellularLocation>
</comment>
<dbReference type="AlphaFoldDB" id="A0A7J9E4D2"/>
<reference evidence="5 6" key="1">
    <citation type="journal article" date="2019" name="Genome Biol. Evol.">
        <title>Insights into the evolution of the New World diploid cottons (Gossypium, subgenus Houzingenia) based on genome sequencing.</title>
        <authorList>
            <person name="Grover C.E."/>
            <person name="Arick M.A. 2nd"/>
            <person name="Thrash A."/>
            <person name="Conover J.L."/>
            <person name="Sanders W.S."/>
            <person name="Peterson D.G."/>
            <person name="Frelichowski J.E."/>
            <person name="Scheffler J.A."/>
            <person name="Scheffler B.E."/>
            <person name="Wendel J.F."/>
        </authorList>
    </citation>
    <scope>NUCLEOTIDE SEQUENCE [LARGE SCALE GENOMIC DNA]</scope>
    <source>
        <strain evidence="5">8</strain>
        <tissue evidence="5">Leaf</tissue>
    </source>
</reference>
<protein>
    <submittedName>
        <fullName evidence="5">Uncharacterized protein</fullName>
    </submittedName>
</protein>
<organism evidence="5 6">
    <name type="scientific">Gossypium trilobum</name>
    <dbReference type="NCBI Taxonomy" id="34281"/>
    <lineage>
        <taxon>Eukaryota</taxon>
        <taxon>Viridiplantae</taxon>
        <taxon>Streptophyta</taxon>
        <taxon>Embryophyta</taxon>
        <taxon>Tracheophyta</taxon>
        <taxon>Spermatophyta</taxon>
        <taxon>Magnoliopsida</taxon>
        <taxon>eudicotyledons</taxon>
        <taxon>Gunneridae</taxon>
        <taxon>Pentapetalae</taxon>
        <taxon>rosids</taxon>
        <taxon>malvids</taxon>
        <taxon>Malvales</taxon>
        <taxon>Malvaceae</taxon>
        <taxon>Malvoideae</taxon>
        <taxon>Gossypium</taxon>
    </lineage>
</organism>